<dbReference type="Proteomes" id="UP001057868">
    <property type="component" value="Unassembled WGS sequence"/>
</dbReference>
<feature type="transmembrane region" description="Helical" evidence="1">
    <location>
        <begin position="7"/>
        <end position="26"/>
    </location>
</feature>
<organism evidence="2 3">
    <name type="scientific">Clostridium folliculivorans</name>
    <dbReference type="NCBI Taxonomy" id="2886038"/>
    <lineage>
        <taxon>Bacteria</taxon>
        <taxon>Bacillati</taxon>
        <taxon>Bacillota</taxon>
        <taxon>Clostridia</taxon>
        <taxon>Eubacteriales</taxon>
        <taxon>Clostridiaceae</taxon>
        <taxon>Clostridium</taxon>
    </lineage>
</organism>
<reference evidence="2" key="1">
    <citation type="journal article" date="2023" name="Int. J. Syst. Evol. Microbiol.">
        <title>&lt;i&gt;Clostridium folliculivorans&lt;/i&gt; sp. nov., isolated from soil samples of an organic paddy in Japan.</title>
        <authorList>
            <person name="Tazawa J."/>
            <person name="Kobayashi H."/>
            <person name="Tanizawa Y."/>
            <person name="Uchino A."/>
            <person name="Tanaka F."/>
            <person name="Urashima Y."/>
            <person name="Miura S."/>
            <person name="Sakamoto M."/>
            <person name="Ohkuma M."/>
            <person name="Tohno M."/>
        </authorList>
    </citation>
    <scope>NUCLEOTIDE SEQUENCE</scope>
    <source>
        <strain evidence="2">D1-1</strain>
    </source>
</reference>
<accession>A0A9W6DB36</accession>
<dbReference type="InterPro" id="IPR011041">
    <property type="entry name" value="Quinoprot_gluc/sorb_DH_b-prop"/>
</dbReference>
<dbReference type="AlphaFoldDB" id="A0A9W6DB36"/>
<sequence length="428" mass="48111">MEEDMKKIIVIAFTIILSLIGAALIFNNVMKADITCVDREIDVSIKFKGLKDVNCFTYDSLNNFYLGTDNGIELIKKDGKSEKIIKDKDLKISSIIYEDDKLYYISDNKLIGYDLESKSKDILISDLPRNNGIGKYSIIARDNTIFISISAATNSGIVNDNKSIQDTSPIELTLRGINYDQDNTGSFSSYGIKTKNGQVIKRSALGNACVISYDIKSKKSQLFSYGIRNVEGWDYNSSGSLMAIVGGFENNGPRAVLGDTDYIYELKKDIWYGWPDYSGGDPLNSPKFTDENGKSVKMLLSKLPMLNPPAPFYVHSDAGSIYGLVVDSTGAIKEKDSMFFYDKNETTLYNLDKNGLSKKILKFNDNIELNDIKLVKQSIYILDKRNGIMYEIKKEEKSLVNGYRDIMFFSLCVIILVMVIILMKIKKS</sequence>
<dbReference type="Gene3D" id="2.120.10.30">
    <property type="entry name" value="TolB, C-terminal domain"/>
    <property type="match status" value="1"/>
</dbReference>
<proteinExistence type="predicted"/>
<keyword evidence="1" id="KW-1133">Transmembrane helix</keyword>
<keyword evidence="1" id="KW-0472">Membrane</keyword>
<comment type="caution">
    <text evidence="2">The sequence shown here is derived from an EMBL/GenBank/DDBJ whole genome shotgun (WGS) entry which is preliminary data.</text>
</comment>
<dbReference type="SUPFAM" id="SSF50952">
    <property type="entry name" value="Soluble quinoprotein glucose dehydrogenase"/>
    <property type="match status" value="1"/>
</dbReference>
<keyword evidence="3" id="KW-1185">Reference proteome</keyword>
<evidence type="ECO:0000313" key="2">
    <source>
        <dbReference type="EMBL" id="GKU25606.1"/>
    </source>
</evidence>
<name>A0A9W6DB36_9CLOT</name>
<gene>
    <name evidence="2" type="ORF">CFOLD11_24320</name>
</gene>
<dbReference type="EMBL" id="BQXY01000003">
    <property type="protein sequence ID" value="GKU25606.1"/>
    <property type="molecule type" value="Genomic_DNA"/>
</dbReference>
<evidence type="ECO:0008006" key="4">
    <source>
        <dbReference type="Google" id="ProtNLM"/>
    </source>
</evidence>
<keyword evidence="1" id="KW-0812">Transmembrane</keyword>
<feature type="transmembrane region" description="Helical" evidence="1">
    <location>
        <begin position="406"/>
        <end position="425"/>
    </location>
</feature>
<evidence type="ECO:0000313" key="3">
    <source>
        <dbReference type="Proteomes" id="UP001057868"/>
    </source>
</evidence>
<evidence type="ECO:0000256" key="1">
    <source>
        <dbReference type="SAM" id="Phobius"/>
    </source>
</evidence>
<protein>
    <recommendedName>
        <fullName evidence="4">Glucose/Sorbosone dehydrogenase domain-containing protein</fullName>
    </recommendedName>
</protein>
<dbReference type="InterPro" id="IPR011042">
    <property type="entry name" value="6-blade_b-propeller_TolB-like"/>
</dbReference>